<evidence type="ECO:0000256" key="1">
    <source>
        <dbReference type="SAM" id="MobiDB-lite"/>
    </source>
</evidence>
<dbReference type="SUPFAM" id="SSF54928">
    <property type="entry name" value="RNA-binding domain, RBD"/>
    <property type="match status" value="1"/>
</dbReference>
<protein>
    <submittedName>
        <fullName evidence="2">Pentatricopeptide repeat protein</fullName>
    </submittedName>
</protein>
<dbReference type="InterPro" id="IPR012677">
    <property type="entry name" value="Nucleotide-bd_a/b_plait_sf"/>
</dbReference>
<feature type="compositionally biased region" description="Basic and acidic residues" evidence="1">
    <location>
        <begin position="273"/>
        <end position="299"/>
    </location>
</feature>
<feature type="region of interest" description="Disordered" evidence="1">
    <location>
        <begin position="246"/>
        <end position="355"/>
    </location>
</feature>
<gene>
    <name evidence="2" type="ORF">PVAG01_02674</name>
</gene>
<sequence>MAPGKVAADFNAIINQDRQRRKNEALAQEIFGKGRRSSAPGAGVANRKPGTGPSLASRIGVQKRSVSNAKLSQRPVRPDVRPAPGNVDAEWTHDLHPLNNLSASYRGIPRGPRAGRASRTDRIQGALSGSASSPALNSQFNIVGSSKPASSIAIRGLAGPYIVMAKNFAVGTTAADIESAMTPVGGIALSCRLIAERPNVIAEIVFETKEGADNVVDTFNNQNADGQLLHVYHKIGQPSTTARILKSQAAPGIARPRSVTPLGQRTDMADQSEDSRSHGGSDRYGAQDRRRREYSRDDVMDGSYGFDDRMDTDDDNQQSKSRGLYSDRLVNNRGGRGQGNGRDRGRGNDRGRGYR</sequence>
<reference evidence="2 3" key="1">
    <citation type="submission" date="2024-06" db="EMBL/GenBank/DDBJ databases">
        <title>Complete genome of Phlyctema vagabunda strain 19-DSS-EL-015.</title>
        <authorList>
            <person name="Fiorenzani C."/>
        </authorList>
    </citation>
    <scope>NUCLEOTIDE SEQUENCE [LARGE SCALE GENOMIC DNA]</scope>
    <source>
        <strain evidence="2 3">19-DSS-EL-015</strain>
    </source>
</reference>
<proteinExistence type="predicted"/>
<feature type="compositionally biased region" description="Basic and acidic residues" evidence="1">
    <location>
        <begin position="341"/>
        <end position="355"/>
    </location>
</feature>
<name>A0ABR4PR91_9HELO</name>
<evidence type="ECO:0000313" key="3">
    <source>
        <dbReference type="Proteomes" id="UP001629113"/>
    </source>
</evidence>
<dbReference type="EMBL" id="JBFCZG010000002">
    <property type="protein sequence ID" value="KAL3425883.1"/>
    <property type="molecule type" value="Genomic_DNA"/>
</dbReference>
<dbReference type="InterPro" id="IPR035979">
    <property type="entry name" value="RBD_domain_sf"/>
</dbReference>
<evidence type="ECO:0000313" key="2">
    <source>
        <dbReference type="EMBL" id="KAL3425883.1"/>
    </source>
</evidence>
<organism evidence="2 3">
    <name type="scientific">Phlyctema vagabunda</name>
    <dbReference type="NCBI Taxonomy" id="108571"/>
    <lineage>
        <taxon>Eukaryota</taxon>
        <taxon>Fungi</taxon>
        <taxon>Dikarya</taxon>
        <taxon>Ascomycota</taxon>
        <taxon>Pezizomycotina</taxon>
        <taxon>Leotiomycetes</taxon>
        <taxon>Helotiales</taxon>
        <taxon>Dermateaceae</taxon>
        <taxon>Phlyctema</taxon>
    </lineage>
</organism>
<keyword evidence="3" id="KW-1185">Reference proteome</keyword>
<dbReference type="Proteomes" id="UP001629113">
    <property type="component" value="Unassembled WGS sequence"/>
</dbReference>
<comment type="caution">
    <text evidence="2">The sequence shown here is derived from an EMBL/GenBank/DDBJ whole genome shotgun (WGS) entry which is preliminary data.</text>
</comment>
<dbReference type="Gene3D" id="3.30.70.330">
    <property type="match status" value="1"/>
</dbReference>
<feature type="region of interest" description="Disordered" evidence="1">
    <location>
        <begin position="30"/>
        <end position="92"/>
    </location>
</feature>
<accession>A0ABR4PR91</accession>
<dbReference type="CDD" id="cd00590">
    <property type="entry name" value="RRM_SF"/>
    <property type="match status" value="1"/>
</dbReference>